<comment type="subcellular location">
    <subcellularLocation>
        <location evidence="2">Cell membrane</location>
        <topology evidence="2">Peripheral membrane protein</topology>
    </subcellularLocation>
</comment>
<dbReference type="SMART" id="SM00149">
    <property type="entry name" value="PLCYc"/>
    <property type="match status" value="1"/>
</dbReference>
<reference evidence="8" key="1">
    <citation type="submission" date="2015-12" db="EMBL/GenBank/DDBJ databases">
        <title>Update maize B73 reference genome by single molecule sequencing technologies.</title>
        <authorList>
            <consortium name="Maize Genome Sequencing Project"/>
            <person name="Ware D."/>
        </authorList>
    </citation>
    <scope>NUCLEOTIDE SEQUENCE</scope>
    <source>
        <tissue evidence="8">Seedling</tissue>
    </source>
</reference>
<dbReference type="AlphaFoldDB" id="A0A1D6GXI3"/>
<dbReference type="Pfam" id="PF00388">
    <property type="entry name" value="PI-PLC-X"/>
    <property type="match status" value="1"/>
</dbReference>
<dbReference type="CDD" id="cd00275">
    <property type="entry name" value="C2_PLC_like"/>
    <property type="match status" value="1"/>
</dbReference>
<evidence type="ECO:0000256" key="3">
    <source>
        <dbReference type="ARBA" id="ARBA00023224"/>
    </source>
</evidence>
<name>A0A1D6GXI3_MAIZE</name>
<dbReference type="GO" id="GO:0016042">
    <property type="term" value="P:lipid catabolic process"/>
    <property type="evidence" value="ECO:0007669"/>
    <property type="project" value="UniProtKB-KW"/>
</dbReference>
<gene>
    <name evidence="8" type="ORF">ZEAMMB73_Zm00001d014906</name>
</gene>
<evidence type="ECO:0000259" key="6">
    <source>
        <dbReference type="PROSITE" id="PS50004"/>
    </source>
</evidence>
<dbReference type="PROSITE" id="PS50008">
    <property type="entry name" value="PIPLC_Y_DOMAIN"/>
    <property type="match status" value="1"/>
</dbReference>
<dbReference type="InterPro" id="IPR001711">
    <property type="entry name" value="PLipase_C_Pinositol-sp_Y"/>
</dbReference>
<dbReference type="InterPro" id="IPR017946">
    <property type="entry name" value="PLC-like_Pdiesterase_TIM-brl"/>
</dbReference>
<evidence type="ECO:0000259" key="7">
    <source>
        <dbReference type="PROSITE" id="PS50008"/>
    </source>
</evidence>
<dbReference type="GO" id="GO:0005886">
    <property type="term" value="C:plasma membrane"/>
    <property type="evidence" value="ECO:0007669"/>
    <property type="project" value="UniProtKB-SubCell"/>
</dbReference>
<protein>
    <recommendedName>
        <fullName evidence="4">Phosphoinositide phospholipase C</fullName>
        <ecNumber evidence="4">3.1.4.11</ecNumber>
    </recommendedName>
</protein>
<keyword evidence="4" id="KW-0378">Hydrolase</keyword>
<dbReference type="GO" id="GO:0035556">
    <property type="term" value="P:intracellular signal transduction"/>
    <property type="evidence" value="ECO:0007669"/>
    <property type="project" value="InterPro"/>
</dbReference>
<dbReference type="Gene3D" id="3.20.20.190">
    <property type="entry name" value="Phosphatidylinositol (PI) phosphodiesterase"/>
    <property type="match status" value="1"/>
</dbReference>
<feature type="domain" description="C2" evidence="6">
    <location>
        <begin position="381"/>
        <end position="532"/>
    </location>
</feature>
<feature type="compositionally biased region" description="Acidic residues" evidence="5">
    <location>
        <begin position="288"/>
        <end position="310"/>
    </location>
</feature>
<dbReference type="EMBL" id="CM000781">
    <property type="protein sequence ID" value="AQK67517.1"/>
    <property type="molecule type" value="Genomic_DNA"/>
</dbReference>
<organism evidence="8">
    <name type="scientific">Zea mays</name>
    <name type="common">Maize</name>
    <dbReference type="NCBI Taxonomy" id="4577"/>
    <lineage>
        <taxon>Eukaryota</taxon>
        <taxon>Viridiplantae</taxon>
        <taxon>Streptophyta</taxon>
        <taxon>Embryophyta</taxon>
        <taxon>Tracheophyta</taxon>
        <taxon>Spermatophyta</taxon>
        <taxon>Magnoliopsida</taxon>
        <taxon>Liliopsida</taxon>
        <taxon>Poales</taxon>
        <taxon>Poaceae</taxon>
        <taxon>PACMAD clade</taxon>
        <taxon>Panicoideae</taxon>
        <taxon>Andropogonodae</taxon>
        <taxon>Andropogoneae</taxon>
        <taxon>Tripsacinae</taxon>
        <taxon>Zea</taxon>
    </lineage>
</organism>
<dbReference type="Gene3D" id="2.60.40.150">
    <property type="entry name" value="C2 domain"/>
    <property type="match status" value="1"/>
</dbReference>
<dbReference type="SUPFAM" id="SSF51695">
    <property type="entry name" value="PLC-like phosphodiesterases"/>
    <property type="match status" value="1"/>
</dbReference>
<dbReference type="SUPFAM" id="SSF49562">
    <property type="entry name" value="C2 domain (Calcium/lipid-binding domain, CaLB)"/>
    <property type="match status" value="1"/>
</dbReference>
<keyword evidence="4" id="KW-0442">Lipid degradation</keyword>
<keyword evidence="4" id="KW-0443">Lipid metabolism</keyword>
<dbReference type="InterPro" id="IPR001192">
    <property type="entry name" value="PI-PLC_fam"/>
</dbReference>
<evidence type="ECO:0000256" key="4">
    <source>
        <dbReference type="RuleBase" id="RU361133"/>
    </source>
</evidence>
<keyword evidence="3" id="KW-0807">Transducer</keyword>
<dbReference type="InterPro" id="IPR035892">
    <property type="entry name" value="C2_domain_sf"/>
</dbReference>
<dbReference type="GO" id="GO:0004435">
    <property type="term" value="F:phosphatidylinositol-4,5-bisphosphate phospholipase C activity"/>
    <property type="evidence" value="ECO:0007669"/>
    <property type="project" value="UniProtKB-EC"/>
</dbReference>
<feature type="region of interest" description="Disordered" evidence="5">
    <location>
        <begin position="262"/>
        <end position="314"/>
    </location>
</feature>
<evidence type="ECO:0000256" key="2">
    <source>
        <dbReference type="ARBA" id="ARBA00004202"/>
    </source>
</evidence>
<dbReference type="InterPro" id="IPR000008">
    <property type="entry name" value="C2_dom"/>
</dbReference>
<comment type="catalytic activity">
    <reaction evidence="1 4">
        <text>a 1,2-diacyl-sn-glycero-3-phospho-(1D-myo-inositol-4,5-bisphosphate) + H2O = 1D-myo-inositol 1,4,5-trisphosphate + a 1,2-diacyl-sn-glycerol + H(+)</text>
        <dbReference type="Rhea" id="RHEA:33179"/>
        <dbReference type="ChEBI" id="CHEBI:15377"/>
        <dbReference type="ChEBI" id="CHEBI:15378"/>
        <dbReference type="ChEBI" id="CHEBI:17815"/>
        <dbReference type="ChEBI" id="CHEBI:58456"/>
        <dbReference type="ChEBI" id="CHEBI:203600"/>
        <dbReference type="EC" id="3.1.4.11"/>
    </reaction>
</comment>
<dbReference type="ExpressionAtlas" id="A0A1D6GXI3">
    <property type="expression patterns" value="baseline and differential"/>
</dbReference>
<dbReference type="PRINTS" id="PR00390">
    <property type="entry name" value="PHPHLIPASEC"/>
</dbReference>
<dbReference type="PROSITE" id="PS50007">
    <property type="entry name" value="PIPLC_X_DOMAIN"/>
    <property type="match status" value="1"/>
</dbReference>
<evidence type="ECO:0000256" key="1">
    <source>
        <dbReference type="ARBA" id="ARBA00001195"/>
    </source>
</evidence>
<accession>A0A1D6GXI3</accession>
<dbReference type="PANTHER" id="PTHR10336:SF204">
    <property type="entry name" value="PHOSPHOINOSITIDE PHOSPHOLIPASE C 4-RELATED"/>
    <property type="match status" value="1"/>
</dbReference>
<evidence type="ECO:0000256" key="5">
    <source>
        <dbReference type="SAM" id="MobiDB-lite"/>
    </source>
</evidence>
<dbReference type="PROSITE" id="PS50004">
    <property type="entry name" value="C2"/>
    <property type="match status" value="1"/>
</dbReference>
<dbReference type="SMART" id="SM00239">
    <property type="entry name" value="C2"/>
    <property type="match status" value="1"/>
</dbReference>
<feature type="domain" description="PI-PLC Y-box" evidence="7">
    <location>
        <begin position="351"/>
        <end position="437"/>
    </location>
</feature>
<dbReference type="Pfam" id="PF00387">
    <property type="entry name" value="PI-PLC-Y"/>
    <property type="match status" value="1"/>
</dbReference>
<dbReference type="PANTHER" id="PTHR10336">
    <property type="entry name" value="PHOSPHOINOSITIDE-SPECIFIC PHOSPHOLIPASE C FAMILY PROTEIN"/>
    <property type="match status" value="1"/>
</dbReference>
<dbReference type="InterPro" id="IPR000909">
    <property type="entry name" value="PLipase_C_PInositol-sp_X_dom"/>
</dbReference>
<dbReference type="SMART" id="SM00148">
    <property type="entry name" value="PLCXc"/>
    <property type="match status" value="1"/>
</dbReference>
<proteinExistence type="predicted"/>
<dbReference type="Pfam" id="PF00168">
    <property type="entry name" value="C2"/>
    <property type="match status" value="1"/>
</dbReference>
<dbReference type="EC" id="3.1.4.11" evidence="4"/>
<sequence>MGSYAYKYCMCFTRKFRSPDAQPPPDVRAAHLSFASDAHALRRFVAGVQGESPADVDRILAMLSGGHSHGIARLVTRSPAASTPTLEDFFAFLFSPDLNPPIAHQVHQDMSAPFSHYFVFTGHNSYLTGNQLNSDSSDVPIVKALQRGVRVIELDMWPNPSKDNVDILHGGTLTAPVEMIKCLKSIKEYAFCASNYPLVITLEDHLTSDLQAKVATMLTETFGDLLFVPNPDPMKEFPSPASLMKRIIISTKPPQEYKEFLKAENNRSGSGNIAELPDQGSLRRIDSNADESDGKDELDEQDEEDSDEDDPKFQQDTACEYRKLITIQAGKPKGHLRDALKVDPDKVRRLSLSETQLAKATISHGAEVIRFTQKNILRVYPKGTRVNSSNYDPMNAWTHGAQMVAFNMQGHDKALRLMQGFFRANGGCGYVKKPDFLLRTGPNGEVFDPKASLPVKKTLKADSVMKKTRVIEDQWVPMWDEEFTFLLTVPELALLRVEVQEYDMSEKHDFGGQTVLPVWELKQGIRAVPLHDRKGVRYKSVRLLMRFDFV</sequence>
<evidence type="ECO:0000313" key="8">
    <source>
        <dbReference type="EMBL" id="AQK67517.1"/>
    </source>
</evidence>